<keyword evidence="4" id="KW-1133">Transmembrane helix</keyword>
<organism evidence="5 6">
    <name type="scientific">Daejeonella lutea</name>
    <dbReference type="NCBI Taxonomy" id="572036"/>
    <lineage>
        <taxon>Bacteria</taxon>
        <taxon>Pseudomonadati</taxon>
        <taxon>Bacteroidota</taxon>
        <taxon>Sphingobacteriia</taxon>
        <taxon>Sphingobacteriales</taxon>
        <taxon>Sphingobacteriaceae</taxon>
        <taxon>Daejeonella</taxon>
    </lineage>
</organism>
<feature type="transmembrane region" description="Helical" evidence="4">
    <location>
        <begin position="304"/>
        <end position="321"/>
    </location>
</feature>
<feature type="transmembrane region" description="Helical" evidence="4">
    <location>
        <begin position="12"/>
        <end position="34"/>
    </location>
</feature>
<dbReference type="OrthoDB" id="1523666at2"/>
<proteinExistence type="inferred from homology"/>
<protein>
    <submittedName>
        <fullName evidence="5">Glycosyltransferase, catalytic subunit of cellulose synthase and poly-beta-1,6-N-acetylglucosamine synthase</fullName>
    </submittedName>
</protein>
<keyword evidence="4" id="KW-0472">Membrane</keyword>
<evidence type="ECO:0000313" key="5">
    <source>
        <dbReference type="EMBL" id="SKB82529.1"/>
    </source>
</evidence>
<reference evidence="6" key="1">
    <citation type="submission" date="2017-02" db="EMBL/GenBank/DDBJ databases">
        <authorList>
            <person name="Varghese N."/>
            <person name="Submissions S."/>
        </authorList>
    </citation>
    <scope>NUCLEOTIDE SEQUENCE [LARGE SCALE GENOMIC DNA]</scope>
    <source>
        <strain evidence="6">DSM 22385</strain>
    </source>
</reference>
<dbReference type="GO" id="GO:0016757">
    <property type="term" value="F:glycosyltransferase activity"/>
    <property type="evidence" value="ECO:0007669"/>
    <property type="project" value="UniProtKB-KW"/>
</dbReference>
<evidence type="ECO:0000256" key="4">
    <source>
        <dbReference type="SAM" id="Phobius"/>
    </source>
</evidence>
<keyword evidence="4" id="KW-0812">Transmembrane</keyword>
<dbReference type="Proteomes" id="UP000189981">
    <property type="component" value="Unassembled WGS sequence"/>
</dbReference>
<evidence type="ECO:0000256" key="1">
    <source>
        <dbReference type="ARBA" id="ARBA00006739"/>
    </source>
</evidence>
<sequence length="395" mass="45467">MIEGLLHYTWIFIQLSIGYNLLLPLLLFVFYCAFKYVPTKENESWEAGDYAIIVTAYQYTHHLQKTIDSILNINSQNYLVYVVADNCSNVSNLHFNDSRVILLKPETVLASNTRSHLYALNRFRRQHNRVTIIDSDNLVDAEFINELEHVFKMGFHAVQGLRSPKNLDTTYACLDAARDIYYHFYDGKVLFALGSSATLAGSGMAFTTTLYKSFLEKNDIKGAGFDKVLQYEIVKQGFRIAYAEKAVVYDEKTAQTDQLVNQRSRWINTWFKYFSYGFRLIGSGVTSFNWNQTLFGIILLRPPLFLFLIFSVCFFSINVVIGSNFMFYWSAGLLCFIIGFALALMSSNVDRRIYRSLVSIPKFIYYQVLSLVKLSNLNKQPISTRHTHSSELPVE</sequence>
<dbReference type="RefSeq" id="WP_079703460.1">
    <property type="nucleotide sequence ID" value="NZ_FUYR01000003.1"/>
</dbReference>
<accession>A0A1T5EF99</accession>
<dbReference type="AlphaFoldDB" id="A0A1T5EF99"/>
<feature type="transmembrane region" description="Helical" evidence="4">
    <location>
        <begin position="327"/>
        <end position="345"/>
    </location>
</feature>
<dbReference type="EMBL" id="FUYR01000003">
    <property type="protein sequence ID" value="SKB82529.1"/>
    <property type="molecule type" value="Genomic_DNA"/>
</dbReference>
<evidence type="ECO:0000256" key="2">
    <source>
        <dbReference type="ARBA" id="ARBA00022676"/>
    </source>
</evidence>
<dbReference type="PANTHER" id="PTHR43630:SF1">
    <property type="entry name" value="POLY-BETA-1,6-N-ACETYL-D-GLUCOSAMINE SYNTHASE"/>
    <property type="match status" value="1"/>
</dbReference>
<dbReference type="PANTHER" id="PTHR43630">
    <property type="entry name" value="POLY-BETA-1,6-N-ACETYL-D-GLUCOSAMINE SYNTHASE"/>
    <property type="match status" value="1"/>
</dbReference>
<gene>
    <name evidence="5" type="ORF">SAMN05661099_2948</name>
</gene>
<evidence type="ECO:0000313" key="6">
    <source>
        <dbReference type="Proteomes" id="UP000189981"/>
    </source>
</evidence>
<comment type="similarity">
    <text evidence="1">Belongs to the glycosyltransferase 2 family.</text>
</comment>
<dbReference type="Gene3D" id="3.90.550.10">
    <property type="entry name" value="Spore Coat Polysaccharide Biosynthesis Protein SpsA, Chain A"/>
    <property type="match status" value="1"/>
</dbReference>
<dbReference type="SUPFAM" id="SSF53448">
    <property type="entry name" value="Nucleotide-diphospho-sugar transferases"/>
    <property type="match status" value="1"/>
</dbReference>
<keyword evidence="2" id="KW-0328">Glycosyltransferase</keyword>
<dbReference type="InterPro" id="IPR029044">
    <property type="entry name" value="Nucleotide-diphossugar_trans"/>
</dbReference>
<dbReference type="Pfam" id="PF13641">
    <property type="entry name" value="Glyco_tranf_2_3"/>
    <property type="match status" value="1"/>
</dbReference>
<name>A0A1T5EF99_9SPHI</name>
<keyword evidence="3 5" id="KW-0808">Transferase</keyword>
<keyword evidence="6" id="KW-1185">Reference proteome</keyword>
<dbReference type="STRING" id="572036.SAMN05661099_2948"/>
<evidence type="ECO:0000256" key="3">
    <source>
        <dbReference type="ARBA" id="ARBA00022679"/>
    </source>
</evidence>